<gene>
    <name evidence="1" type="ORF">B0H17DRAFT_949390</name>
</gene>
<evidence type="ECO:0000313" key="1">
    <source>
        <dbReference type="EMBL" id="KAJ7669068.1"/>
    </source>
</evidence>
<dbReference type="EMBL" id="JARKIE010000189">
    <property type="protein sequence ID" value="KAJ7669068.1"/>
    <property type="molecule type" value="Genomic_DNA"/>
</dbReference>
<evidence type="ECO:0000313" key="2">
    <source>
        <dbReference type="Proteomes" id="UP001221757"/>
    </source>
</evidence>
<proteinExistence type="predicted"/>
<protein>
    <submittedName>
        <fullName evidence="1">Uncharacterized protein</fullName>
    </submittedName>
</protein>
<feature type="non-terminal residue" evidence="1">
    <location>
        <position position="1"/>
    </location>
</feature>
<comment type="caution">
    <text evidence="1">The sequence shown here is derived from an EMBL/GenBank/DDBJ whole genome shotgun (WGS) entry which is preliminary data.</text>
</comment>
<organism evidence="1 2">
    <name type="scientific">Mycena rosella</name>
    <name type="common">Pink bonnet</name>
    <name type="synonym">Agaricus rosellus</name>
    <dbReference type="NCBI Taxonomy" id="1033263"/>
    <lineage>
        <taxon>Eukaryota</taxon>
        <taxon>Fungi</taxon>
        <taxon>Dikarya</taxon>
        <taxon>Basidiomycota</taxon>
        <taxon>Agaricomycotina</taxon>
        <taxon>Agaricomycetes</taxon>
        <taxon>Agaricomycetidae</taxon>
        <taxon>Agaricales</taxon>
        <taxon>Marasmiineae</taxon>
        <taxon>Mycenaceae</taxon>
        <taxon>Mycena</taxon>
    </lineage>
</organism>
<dbReference type="Proteomes" id="UP001221757">
    <property type="component" value="Unassembled WGS sequence"/>
</dbReference>
<sequence>APLFRRQTGDLQCNLARLRIISDVAGAQTLIGQLNTTDLTTASLAAVAQASLKSANDGIQDVLTAVLNGQIAPANARDQVGVGITEAILAVGNITE</sequence>
<name>A0AAD7G5D0_MYCRO</name>
<keyword evidence="2" id="KW-1185">Reference proteome</keyword>
<dbReference type="AlphaFoldDB" id="A0AAD7G5D0"/>
<reference evidence="1" key="1">
    <citation type="submission" date="2023-03" db="EMBL/GenBank/DDBJ databases">
        <title>Massive genome expansion in bonnet fungi (Mycena s.s.) driven by repeated elements and novel gene families across ecological guilds.</title>
        <authorList>
            <consortium name="Lawrence Berkeley National Laboratory"/>
            <person name="Harder C.B."/>
            <person name="Miyauchi S."/>
            <person name="Viragh M."/>
            <person name="Kuo A."/>
            <person name="Thoen E."/>
            <person name="Andreopoulos B."/>
            <person name="Lu D."/>
            <person name="Skrede I."/>
            <person name="Drula E."/>
            <person name="Henrissat B."/>
            <person name="Morin E."/>
            <person name="Kohler A."/>
            <person name="Barry K."/>
            <person name="LaButti K."/>
            <person name="Morin E."/>
            <person name="Salamov A."/>
            <person name="Lipzen A."/>
            <person name="Mereny Z."/>
            <person name="Hegedus B."/>
            <person name="Baldrian P."/>
            <person name="Stursova M."/>
            <person name="Weitz H."/>
            <person name="Taylor A."/>
            <person name="Grigoriev I.V."/>
            <person name="Nagy L.G."/>
            <person name="Martin F."/>
            <person name="Kauserud H."/>
        </authorList>
    </citation>
    <scope>NUCLEOTIDE SEQUENCE</scope>
    <source>
        <strain evidence="1">CBHHK067</strain>
    </source>
</reference>
<accession>A0AAD7G5D0</accession>